<dbReference type="SUPFAM" id="SSF53756">
    <property type="entry name" value="UDP-Glycosyltransferase/glycogen phosphorylase"/>
    <property type="match status" value="1"/>
</dbReference>
<evidence type="ECO:0000256" key="6">
    <source>
        <dbReference type="ARBA" id="ARBA00022676"/>
    </source>
</evidence>
<keyword evidence="10 14" id="KW-1133">Transmembrane helix</keyword>
<feature type="transmembrane region" description="Helical" evidence="14">
    <location>
        <begin position="121"/>
        <end position="146"/>
    </location>
</feature>
<protein>
    <recommendedName>
        <fullName evidence="5 14">GDP-Man:Man(3)GlcNAc(2)-PP-Dol alpha-1,2-mannosyltransferase</fullName>
        <ecNumber evidence="4 14">2.4.1.131</ecNumber>
    </recommendedName>
</protein>
<comment type="catalytic activity">
    <reaction evidence="12 14">
        <text>an alpha-D-Man-(1-&gt;3)-[alpha-D-Man-(1-&gt;6)]-beta-D-Man-(1-&gt;4)-beta-D-GlcNAc-(1-&gt;4)-alpha-D-GlcNAc-diphospho-di-trans,poly-cis-dolichol + 2 GDP-alpha-D-mannose = an alpha-D-Man-(1-&gt;2)-alpha-D-Man-(1-&gt;2)-alpha-D-Man-(1-&gt;3)-[alpha-D-Man-(1-&gt;6)]-beta-D-Man-(1-&gt;4)-beta-D-GlcNAc-(1-&gt;4)-alpha-D-GlcNAc-diphospho-di-trans,poly-cis-dolichol + 2 GDP + 2 H(+)</text>
        <dbReference type="Rhea" id="RHEA:29523"/>
        <dbReference type="Rhea" id="RHEA-COMP:19515"/>
        <dbReference type="Rhea" id="RHEA-COMP:19516"/>
        <dbReference type="ChEBI" id="CHEBI:15378"/>
        <dbReference type="ChEBI" id="CHEBI:57527"/>
        <dbReference type="ChEBI" id="CHEBI:58189"/>
        <dbReference type="ChEBI" id="CHEBI:132511"/>
        <dbReference type="ChEBI" id="CHEBI:132515"/>
        <dbReference type="EC" id="2.4.1.131"/>
    </reaction>
    <physiologicalReaction direction="left-to-right" evidence="12 14">
        <dbReference type="Rhea" id="RHEA:29524"/>
    </physiologicalReaction>
</comment>
<evidence type="ECO:0000256" key="7">
    <source>
        <dbReference type="ARBA" id="ARBA00022679"/>
    </source>
</evidence>
<accession>A0A210PZG7</accession>
<evidence type="ECO:0000256" key="13">
    <source>
        <dbReference type="ARBA" id="ARBA00045128"/>
    </source>
</evidence>
<proteinExistence type="inferred from homology"/>
<dbReference type="PANTHER" id="PTHR45919">
    <property type="entry name" value="GDP-MAN:MAN(3)GLCNAC(2)-PP-DOL ALPHA-1,2-MANNOSYLTRANSFERASE"/>
    <property type="match status" value="1"/>
</dbReference>
<gene>
    <name evidence="17" type="ORF">KP79_PYT12366</name>
</gene>
<dbReference type="PANTHER" id="PTHR45919:SF1">
    <property type="entry name" value="GDP-MAN:MAN(3)GLCNAC(2)-PP-DOL ALPHA-1,2-MANNOSYLTRANSFERASE"/>
    <property type="match status" value="1"/>
</dbReference>
<keyword evidence="7 14" id="KW-0808">Transferase</keyword>
<dbReference type="GO" id="GO:0005789">
    <property type="term" value="C:endoplasmic reticulum membrane"/>
    <property type="evidence" value="ECO:0007669"/>
    <property type="project" value="UniProtKB-SubCell"/>
</dbReference>
<reference evidence="17 18" key="1">
    <citation type="journal article" date="2017" name="Nat. Ecol. Evol.">
        <title>Scallop genome provides insights into evolution of bilaterian karyotype and development.</title>
        <authorList>
            <person name="Wang S."/>
            <person name="Zhang J."/>
            <person name="Jiao W."/>
            <person name="Li J."/>
            <person name="Xun X."/>
            <person name="Sun Y."/>
            <person name="Guo X."/>
            <person name="Huan P."/>
            <person name="Dong B."/>
            <person name="Zhang L."/>
            <person name="Hu X."/>
            <person name="Sun X."/>
            <person name="Wang J."/>
            <person name="Zhao C."/>
            <person name="Wang Y."/>
            <person name="Wang D."/>
            <person name="Huang X."/>
            <person name="Wang R."/>
            <person name="Lv J."/>
            <person name="Li Y."/>
            <person name="Zhang Z."/>
            <person name="Liu B."/>
            <person name="Lu W."/>
            <person name="Hui Y."/>
            <person name="Liang J."/>
            <person name="Zhou Z."/>
            <person name="Hou R."/>
            <person name="Li X."/>
            <person name="Liu Y."/>
            <person name="Li H."/>
            <person name="Ning X."/>
            <person name="Lin Y."/>
            <person name="Zhao L."/>
            <person name="Xing Q."/>
            <person name="Dou J."/>
            <person name="Li Y."/>
            <person name="Mao J."/>
            <person name="Guo H."/>
            <person name="Dou H."/>
            <person name="Li T."/>
            <person name="Mu C."/>
            <person name="Jiang W."/>
            <person name="Fu Q."/>
            <person name="Fu X."/>
            <person name="Miao Y."/>
            <person name="Liu J."/>
            <person name="Yu Q."/>
            <person name="Li R."/>
            <person name="Liao H."/>
            <person name="Li X."/>
            <person name="Kong Y."/>
            <person name="Jiang Z."/>
            <person name="Chourrout D."/>
            <person name="Li R."/>
            <person name="Bao Z."/>
        </authorList>
    </citation>
    <scope>NUCLEOTIDE SEQUENCE [LARGE SCALE GENOMIC DNA]</scope>
    <source>
        <strain evidence="17 18">PY_sf001</strain>
    </source>
</reference>
<dbReference type="Pfam" id="PF00534">
    <property type="entry name" value="Glycos_transf_1"/>
    <property type="match status" value="1"/>
</dbReference>
<evidence type="ECO:0000256" key="9">
    <source>
        <dbReference type="ARBA" id="ARBA00022824"/>
    </source>
</evidence>
<evidence type="ECO:0000256" key="14">
    <source>
        <dbReference type="RuleBase" id="RU367051"/>
    </source>
</evidence>
<dbReference type="GO" id="GO:0004377">
    <property type="term" value="F:GDP-Man:Man(3)GlcNAc(2)-PP-Dol alpha-1,2-mannosyltransferase activity"/>
    <property type="evidence" value="ECO:0007669"/>
    <property type="project" value="UniProtKB-UniRule"/>
</dbReference>
<dbReference type="InterPro" id="IPR038013">
    <property type="entry name" value="ALG11"/>
</dbReference>
<sequence>MLHNRSVAGWGNDRMLHNQSVAGWVNDRMLHNRTVAGWVNDRMLHNQSVAGWVNDRMLHNRSVAGWVNDRTLHNRSSPPTLESRSSSIIQIPLTLKITKPAEVCSYLLATRLFELFLSEMLTSLICICVIFIIVVAIATTFLRYWIQRRSAFQLPHIRKTKAGEVTPVIGFFHPYCNAGGGGERVLWVAIRSIQKRYPNVNCVVYTGDTDATGPQILERARQRFNITLKSHVQFVFLKRRRWVEAVKYPMFTLLGQSLGSILLGWEALQAFVPDVYIDTMGYAFTIPLFKYFGRCKVCCYVHYPTISTDMLEKVSSRTEAFNNASFISQSRLLSTVKLQYYKAFAYLYGVAGKRCHAVMVNSTWTYGHIQQLWQPSGHTHILFPPCDTSEFTKIYLREQIDSPTMNIVSIAQFRPEKDHALQIDSFHHFMLKKSEKERSKYKLVLVGSCRNGGDNELVEGLKQQCDTLGIAEYVEFKLNVSFQELKELMATSVVGLHTMWNEHFGIGVVELMAAGTVVLAHNSGGPKLDIVVNYNDQATGFLAEDVQSYSHALDTIFSLTARERLDIRKNARESISRFSEEEFEHGFLEVIEPLITNIQMRRTS</sequence>
<dbReference type="EC" id="2.4.1.131" evidence="4 14"/>
<dbReference type="CDD" id="cd03806">
    <property type="entry name" value="GT4_ALG11-like"/>
    <property type="match status" value="1"/>
</dbReference>
<evidence type="ECO:0000313" key="18">
    <source>
        <dbReference type="Proteomes" id="UP000242188"/>
    </source>
</evidence>
<dbReference type="EMBL" id="NEDP02005344">
    <property type="protein sequence ID" value="OWF41884.1"/>
    <property type="molecule type" value="Genomic_DNA"/>
</dbReference>
<comment type="subcellular location">
    <subcellularLocation>
        <location evidence="1">Endoplasmic reticulum membrane</location>
        <topology evidence="1">Single-pass membrane protein</topology>
    </subcellularLocation>
</comment>
<evidence type="ECO:0000259" key="16">
    <source>
        <dbReference type="Pfam" id="PF15924"/>
    </source>
</evidence>
<keyword evidence="11 14" id="KW-0472">Membrane</keyword>
<dbReference type="OrthoDB" id="2276068at2759"/>
<dbReference type="UniPathway" id="UPA00378"/>
<keyword evidence="18" id="KW-1185">Reference proteome</keyword>
<feature type="domain" description="ALG11 mannosyltransferase N-terminal" evidence="16">
    <location>
        <begin position="168"/>
        <end position="373"/>
    </location>
</feature>
<dbReference type="Gene3D" id="3.40.50.2000">
    <property type="entry name" value="Glycogen Phosphorylase B"/>
    <property type="match status" value="1"/>
</dbReference>
<comment type="similarity">
    <text evidence="3 14">Belongs to the glycosyltransferase group 1 family. Glycosyltransferase 4 subfamily.</text>
</comment>
<comment type="function">
    <text evidence="13">GDP-Man:Man(3)GlcNAc(2)-PP-Dol alpha-1,2-mannosyltransferase that operates in the biosynthetic pathway of dolichol-linked oligosaccharides, the glycan precursors employed in protein asparagine (N)-glycosylation. The assembly of dolichol-linked oligosaccharides begins on the cytosolic side of the endoplasmic reticulum membrane and finishes in its lumen. The sequential addition of sugars to dolichol pyrophosphate produces dolichol-linked oligosaccharides containing fourteen sugars, including two GlcNAcs, nine mannoses and three glucoses. Once assembled, the oligosaccharide is transferred from the lipid to nascent proteins by oligosaccharyltransferases. Catalyzes, on the cytoplasmic face of the endoplasmic reticulum, the addition of the fourth and fifth mannose residues to the dolichol-linked oligosaccharide chain, to produce Man(5)GlcNAc(2)-PP-dolichol core oligosaccharide. Man(5)GlcNAc(2)-PP-dolichol is a substrate for ALG3, the following enzyme in the biosynthetic pathway.</text>
</comment>
<dbReference type="STRING" id="6573.A0A210PZG7"/>
<keyword evidence="8 14" id="KW-0812">Transmembrane</keyword>
<dbReference type="InterPro" id="IPR001296">
    <property type="entry name" value="Glyco_trans_1"/>
</dbReference>
<evidence type="ECO:0000256" key="3">
    <source>
        <dbReference type="ARBA" id="ARBA00009481"/>
    </source>
</evidence>
<evidence type="ECO:0000256" key="5">
    <source>
        <dbReference type="ARBA" id="ARBA00022018"/>
    </source>
</evidence>
<keyword evidence="6 14" id="KW-0328">Glycosyltransferase</keyword>
<evidence type="ECO:0000256" key="2">
    <source>
        <dbReference type="ARBA" id="ARBA00004922"/>
    </source>
</evidence>
<name>A0A210PZG7_MIZYE</name>
<dbReference type="GO" id="GO:0006487">
    <property type="term" value="P:protein N-linked glycosylation"/>
    <property type="evidence" value="ECO:0007669"/>
    <property type="project" value="TreeGrafter"/>
</dbReference>
<dbReference type="InterPro" id="IPR031814">
    <property type="entry name" value="ALG11_N"/>
</dbReference>
<comment type="pathway">
    <text evidence="2 14">Protein modification; protein glycosylation.</text>
</comment>
<evidence type="ECO:0000259" key="15">
    <source>
        <dbReference type="Pfam" id="PF00534"/>
    </source>
</evidence>
<organism evidence="17 18">
    <name type="scientific">Mizuhopecten yessoensis</name>
    <name type="common">Japanese scallop</name>
    <name type="synonym">Patinopecten yessoensis</name>
    <dbReference type="NCBI Taxonomy" id="6573"/>
    <lineage>
        <taxon>Eukaryota</taxon>
        <taxon>Metazoa</taxon>
        <taxon>Spiralia</taxon>
        <taxon>Lophotrochozoa</taxon>
        <taxon>Mollusca</taxon>
        <taxon>Bivalvia</taxon>
        <taxon>Autobranchia</taxon>
        <taxon>Pteriomorphia</taxon>
        <taxon>Pectinida</taxon>
        <taxon>Pectinoidea</taxon>
        <taxon>Pectinidae</taxon>
        <taxon>Mizuhopecten</taxon>
    </lineage>
</organism>
<dbReference type="AlphaFoldDB" id="A0A210PZG7"/>
<keyword evidence="9 14" id="KW-0256">Endoplasmic reticulum</keyword>
<comment type="caution">
    <text evidence="17">The sequence shown here is derived from an EMBL/GenBank/DDBJ whole genome shotgun (WGS) entry which is preliminary data.</text>
</comment>
<feature type="domain" description="Glycosyl transferase family 1" evidence="15">
    <location>
        <begin position="406"/>
        <end position="573"/>
    </location>
</feature>
<evidence type="ECO:0000313" key="17">
    <source>
        <dbReference type="EMBL" id="OWF41884.1"/>
    </source>
</evidence>
<dbReference type="Proteomes" id="UP000242188">
    <property type="component" value="Unassembled WGS sequence"/>
</dbReference>
<evidence type="ECO:0000256" key="4">
    <source>
        <dbReference type="ARBA" id="ARBA00012645"/>
    </source>
</evidence>
<evidence type="ECO:0000256" key="11">
    <source>
        <dbReference type="ARBA" id="ARBA00023136"/>
    </source>
</evidence>
<evidence type="ECO:0000256" key="10">
    <source>
        <dbReference type="ARBA" id="ARBA00022989"/>
    </source>
</evidence>
<evidence type="ECO:0000256" key="8">
    <source>
        <dbReference type="ARBA" id="ARBA00022692"/>
    </source>
</evidence>
<evidence type="ECO:0000256" key="1">
    <source>
        <dbReference type="ARBA" id="ARBA00004389"/>
    </source>
</evidence>
<dbReference type="Pfam" id="PF15924">
    <property type="entry name" value="ALG11_N"/>
    <property type="match status" value="1"/>
</dbReference>
<evidence type="ECO:0000256" key="12">
    <source>
        <dbReference type="ARBA" id="ARBA00045065"/>
    </source>
</evidence>